<dbReference type="Ensembl" id="ENSSDUT00000022386.1">
    <property type="protein sequence ID" value="ENSSDUP00000021981.1"/>
    <property type="gene ID" value="ENSSDUG00000015990.1"/>
</dbReference>
<sequence>FKRSHILRGICLKDLVRRGIFQQHNDSKLTAKTTQESILKQRGEPTKPLQQGCEECQKISPHICARPESSTPRRSKSVIKSKETSGTNLSTHYSLCQP</sequence>
<evidence type="ECO:0000256" key="1">
    <source>
        <dbReference type="SAM" id="MobiDB-lite"/>
    </source>
</evidence>
<feature type="compositionally biased region" description="Polar residues" evidence="1">
    <location>
        <begin position="84"/>
        <end position="98"/>
    </location>
</feature>
<organism evidence="2 3">
    <name type="scientific">Seriola dumerili</name>
    <name type="common">Greater amberjack</name>
    <name type="synonym">Caranx dumerili</name>
    <dbReference type="NCBI Taxonomy" id="41447"/>
    <lineage>
        <taxon>Eukaryota</taxon>
        <taxon>Metazoa</taxon>
        <taxon>Chordata</taxon>
        <taxon>Craniata</taxon>
        <taxon>Vertebrata</taxon>
        <taxon>Euteleostomi</taxon>
        <taxon>Actinopterygii</taxon>
        <taxon>Neopterygii</taxon>
        <taxon>Teleostei</taxon>
        <taxon>Neoteleostei</taxon>
        <taxon>Acanthomorphata</taxon>
        <taxon>Carangaria</taxon>
        <taxon>Carangiformes</taxon>
        <taxon>Carangidae</taxon>
        <taxon>Seriola</taxon>
    </lineage>
</organism>
<name>A0A3B4UTN1_SERDU</name>
<dbReference type="Proteomes" id="UP000261420">
    <property type="component" value="Unplaced"/>
</dbReference>
<reference evidence="2" key="1">
    <citation type="submission" date="2025-08" db="UniProtKB">
        <authorList>
            <consortium name="Ensembl"/>
        </authorList>
    </citation>
    <scope>IDENTIFICATION</scope>
</reference>
<proteinExistence type="predicted"/>
<keyword evidence="3" id="KW-1185">Reference proteome</keyword>
<evidence type="ECO:0000313" key="3">
    <source>
        <dbReference type="Proteomes" id="UP000261420"/>
    </source>
</evidence>
<protein>
    <submittedName>
        <fullName evidence="2">Uncharacterized protein</fullName>
    </submittedName>
</protein>
<accession>A0A3B4UTN1</accession>
<evidence type="ECO:0000313" key="2">
    <source>
        <dbReference type="Ensembl" id="ENSSDUP00000021981.1"/>
    </source>
</evidence>
<reference evidence="2" key="2">
    <citation type="submission" date="2025-09" db="UniProtKB">
        <authorList>
            <consortium name="Ensembl"/>
        </authorList>
    </citation>
    <scope>IDENTIFICATION</scope>
</reference>
<dbReference type="AlphaFoldDB" id="A0A3B4UTN1"/>
<feature type="region of interest" description="Disordered" evidence="1">
    <location>
        <begin position="64"/>
        <end position="98"/>
    </location>
</feature>